<comment type="caution">
    <text evidence="6">The sequence shown here is derived from an EMBL/GenBank/DDBJ whole genome shotgun (WGS) entry which is preliminary data.</text>
</comment>
<proteinExistence type="inferred from homology"/>
<comment type="similarity">
    <text evidence="1">Belongs to the TrbG/VirB9 family.</text>
</comment>
<dbReference type="InterPro" id="IPR038161">
    <property type="entry name" value="VirB9/CagX/TrbG_C_sf"/>
</dbReference>
<dbReference type="Gene3D" id="2.60.40.2500">
    <property type="match status" value="1"/>
</dbReference>
<name>A0ABW2BBW6_9RHOB</name>
<keyword evidence="2 3" id="KW-0732">Signal</keyword>
<evidence type="ECO:0000256" key="1">
    <source>
        <dbReference type="ARBA" id="ARBA00006135"/>
    </source>
</evidence>
<protein>
    <submittedName>
        <fullName evidence="6">TrbG/VirB9 family P-type conjugative transfer protein</fullName>
    </submittedName>
</protein>
<evidence type="ECO:0000313" key="7">
    <source>
        <dbReference type="Proteomes" id="UP001596353"/>
    </source>
</evidence>
<keyword evidence="7" id="KW-1185">Reference proteome</keyword>
<reference evidence="6" key="3">
    <citation type="submission" date="2024-09" db="EMBL/GenBank/DDBJ databases">
        <authorList>
            <person name="Sun Q."/>
            <person name="Mori K."/>
        </authorList>
    </citation>
    <scope>NUCLEOTIDE SEQUENCE</scope>
    <source>
        <strain evidence="6">NBRC 109054</strain>
    </source>
</reference>
<evidence type="ECO:0000313" key="6">
    <source>
        <dbReference type="EMBL" id="MFC6763235.1"/>
    </source>
</evidence>
<evidence type="ECO:0000313" key="5">
    <source>
        <dbReference type="EMBL" id="MFC6763172.1"/>
    </source>
</evidence>
<dbReference type="Proteomes" id="UP001596353">
    <property type="component" value="Unassembled WGS sequence"/>
</dbReference>
<evidence type="ECO:0000256" key="3">
    <source>
        <dbReference type="SAM" id="SignalP"/>
    </source>
</evidence>
<feature type="chain" id="PRO_5045033346" evidence="3">
    <location>
        <begin position="28"/>
        <end position="248"/>
    </location>
</feature>
<dbReference type="InterPro" id="IPR010258">
    <property type="entry name" value="Conjugal_tfr_TrbG/VirB9/CagX"/>
</dbReference>
<dbReference type="Pfam" id="PF03524">
    <property type="entry name" value="CagX"/>
    <property type="match status" value="1"/>
</dbReference>
<dbReference type="EMBL" id="JBHSWG010000009">
    <property type="protein sequence ID" value="MFC6763172.1"/>
    <property type="molecule type" value="Genomic_DNA"/>
</dbReference>
<reference evidence="6" key="1">
    <citation type="journal article" date="2014" name="Int. J. Syst. Evol. Microbiol.">
        <title>Complete genome of a new Firmicutes species belonging to the dominant human colonic microbiota ('Ruminococcus bicirculans') reveals two chromosomes and a selective capacity to utilize plant glucans.</title>
        <authorList>
            <consortium name="NISC Comparative Sequencing Program"/>
            <person name="Wegmann U."/>
            <person name="Louis P."/>
            <person name="Goesmann A."/>
            <person name="Henrissat B."/>
            <person name="Duncan S.H."/>
            <person name="Flint H.J."/>
        </authorList>
    </citation>
    <scope>NUCLEOTIDE SEQUENCE</scope>
    <source>
        <strain evidence="6">NBRC 109054</strain>
    </source>
</reference>
<accession>A0ABW2BBW6</accession>
<reference evidence="7" key="2">
    <citation type="journal article" date="2019" name="Int. J. Syst. Evol. Microbiol.">
        <title>The Global Catalogue of Microorganisms (GCM) 10K type strain sequencing project: providing services to taxonomists for standard genome sequencing and annotation.</title>
        <authorList>
            <consortium name="The Broad Institute Genomics Platform"/>
            <consortium name="The Broad Institute Genome Sequencing Center for Infectious Disease"/>
            <person name="Wu L."/>
            <person name="Ma J."/>
        </authorList>
    </citation>
    <scope>NUCLEOTIDE SEQUENCE [LARGE SCALE GENOMIC DNA]</scope>
    <source>
        <strain evidence="7">CCUG 66188</strain>
    </source>
</reference>
<evidence type="ECO:0000256" key="2">
    <source>
        <dbReference type="ARBA" id="ARBA00022729"/>
    </source>
</evidence>
<dbReference type="InterPro" id="IPR033645">
    <property type="entry name" value="VirB9/CagX/TrbG_C"/>
</dbReference>
<dbReference type="EMBL" id="JBHSWG010000009">
    <property type="protein sequence ID" value="MFC6763235.1"/>
    <property type="molecule type" value="Genomic_DNA"/>
</dbReference>
<dbReference type="EMBL" id="JBHSWG010000008">
    <property type="protein sequence ID" value="MFC6763077.1"/>
    <property type="molecule type" value="Genomic_DNA"/>
</dbReference>
<organism evidence="6 7">
    <name type="scientific">Sulfitobacter porphyrae</name>
    <dbReference type="NCBI Taxonomy" id="1246864"/>
    <lineage>
        <taxon>Bacteria</taxon>
        <taxon>Pseudomonadati</taxon>
        <taxon>Pseudomonadota</taxon>
        <taxon>Alphaproteobacteria</taxon>
        <taxon>Rhodobacterales</taxon>
        <taxon>Roseobacteraceae</taxon>
        <taxon>Sulfitobacter</taxon>
    </lineage>
</organism>
<sequence length="248" mass="28104">MKSLPALLTTLRTTLFLALALPVAAFAEATPQGGPLDIRIRTAVYNENQVYQIETDLRHSTTIHFGAGERFEAVIVGDTESFQVDPIPELGNVLTIKPHVANASTNMTVITNRRTYSFHLREGSIPNRTGMFFEVRFRYPDEERRAAGSTQPKGFEAPRNYNYRVSGEGDFRPSHIYDDGRYTYFVFPENGRQPAIFKADDQGRERTVNWTQQGNTVRVLGVNTYWTLRIGDEAICAWRDESAIYVSN</sequence>
<evidence type="ECO:0000313" key="4">
    <source>
        <dbReference type="EMBL" id="MFC6763077.1"/>
    </source>
</evidence>
<gene>
    <name evidence="4" type="ORF">ACFQFQ_31305</name>
    <name evidence="5" type="ORF">ACFQFQ_31965</name>
    <name evidence="6" type="ORF">ACFQFQ_32365</name>
</gene>
<dbReference type="CDD" id="cd06911">
    <property type="entry name" value="VirB9_CagX_TrbG"/>
    <property type="match status" value="1"/>
</dbReference>
<feature type="signal peptide" evidence="3">
    <location>
        <begin position="1"/>
        <end position="27"/>
    </location>
</feature>